<dbReference type="RefSeq" id="WP_265426233.1">
    <property type="nucleotide sequence ID" value="NZ_JAPFPW010000029.1"/>
</dbReference>
<dbReference type="Proteomes" id="UP001209681">
    <property type="component" value="Unassembled WGS sequence"/>
</dbReference>
<evidence type="ECO:0000313" key="2">
    <source>
        <dbReference type="EMBL" id="MCW7755293.1"/>
    </source>
</evidence>
<dbReference type="InterPro" id="IPR025161">
    <property type="entry name" value="IS402-like_dom"/>
</dbReference>
<name>A0ABT3NCV1_9BACT</name>
<reference evidence="2 3" key="1">
    <citation type="submission" date="2022-11" db="EMBL/GenBank/DDBJ databases">
        <title>Desulfobotulus tamanensis H1 sp. nov. - anaerobic, alkaliphilic, sulphate reducing bacterium isolated from terrestrial mud volcano.</title>
        <authorList>
            <person name="Frolova A."/>
            <person name="Merkel A.Y."/>
            <person name="Slobodkin A.I."/>
        </authorList>
    </citation>
    <scope>NUCLEOTIDE SEQUENCE [LARGE SCALE GENOMIC DNA]</scope>
    <source>
        <strain evidence="2 3">H1</strain>
    </source>
</reference>
<dbReference type="EMBL" id="JAPFPW010000029">
    <property type="protein sequence ID" value="MCW7755293.1"/>
    <property type="molecule type" value="Genomic_DNA"/>
</dbReference>
<dbReference type="Pfam" id="PF13340">
    <property type="entry name" value="DUF4096"/>
    <property type="match status" value="1"/>
</dbReference>
<evidence type="ECO:0000313" key="3">
    <source>
        <dbReference type="Proteomes" id="UP001209681"/>
    </source>
</evidence>
<comment type="caution">
    <text evidence="2">The sequence shown here is derived from an EMBL/GenBank/DDBJ whole genome shotgun (WGS) entry which is preliminary data.</text>
</comment>
<feature type="domain" description="Insertion element IS402-like" evidence="1">
    <location>
        <begin position="7"/>
        <end position="49"/>
    </location>
</feature>
<sequence length="53" mass="6059">MKKRMELTGREWALIKVLLPPEKGQRGRPSKNNRLIVNAILWVMRTGVPAGFT</sequence>
<organism evidence="2 3">
    <name type="scientific">Desulfobotulus pelophilus</name>
    <dbReference type="NCBI Taxonomy" id="2823377"/>
    <lineage>
        <taxon>Bacteria</taxon>
        <taxon>Pseudomonadati</taxon>
        <taxon>Thermodesulfobacteriota</taxon>
        <taxon>Desulfobacteria</taxon>
        <taxon>Desulfobacterales</taxon>
        <taxon>Desulfobacteraceae</taxon>
        <taxon>Desulfobotulus</taxon>
    </lineage>
</organism>
<evidence type="ECO:0000259" key="1">
    <source>
        <dbReference type="Pfam" id="PF13340"/>
    </source>
</evidence>
<accession>A0ABT3NCV1</accession>
<keyword evidence="3" id="KW-1185">Reference proteome</keyword>
<proteinExistence type="predicted"/>
<protein>
    <submittedName>
        <fullName evidence="2">Transposase</fullName>
    </submittedName>
</protein>
<gene>
    <name evidence="2" type="ORF">OOT00_15005</name>
</gene>